<name>A0A1G2QCB3_9BACT</name>
<proteinExistence type="predicted"/>
<protein>
    <recommendedName>
        <fullName evidence="3">Resolvase HTH domain-containing protein</fullName>
    </recommendedName>
</protein>
<dbReference type="EMBL" id="MHTJ01000004">
    <property type="protein sequence ID" value="OHA58214.1"/>
    <property type="molecule type" value="Genomic_DNA"/>
</dbReference>
<sequence length="225" mass="26201">MSLPEKKKEAMILRQNGLGIKKISLVLNISQSTVSRWCKDIVLSKNQKIILTKNRYFAGIKSLKKYNNIRRQIQQKKKQDDENAGKNSIGKWSKRDLYIAGLALYWGEGYKKGNNEFGFTNSDPKIILIIIKWLEQIYKVKRENLILRVSINEIHKHRVNEVLKYWCSLTGTDISQFTKTSLVKTKVLRNYKNYQIHFGTLRIKIRNGSGIRTQILSALKEISSR</sequence>
<comment type="caution">
    <text evidence="1">The sequence shown here is derived from an EMBL/GenBank/DDBJ whole genome shotgun (WGS) entry which is preliminary data.</text>
</comment>
<gene>
    <name evidence="1" type="ORF">A2571_03050</name>
</gene>
<dbReference type="AlphaFoldDB" id="A0A1G2QCB3"/>
<dbReference type="Proteomes" id="UP000177043">
    <property type="component" value="Unassembled WGS sequence"/>
</dbReference>
<organism evidence="1 2">
    <name type="scientific">Candidatus Vogelbacteria bacterium RIFOXYD1_FULL_44_32</name>
    <dbReference type="NCBI Taxonomy" id="1802438"/>
    <lineage>
        <taxon>Bacteria</taxon>
        <taxon>Candidatus Vogeliibacteriota</taxon>
    </lineage>
</organism>
<reference evidence="1 2" key="1">
    <citation type="journal article" date="2016" name="Nat. Commun.">
        <title>Thousands of microbial genomes shed light on interconnected biogeochemical processes in an aquifer system.</title>
        <authorList>
            <person name="Anantharaman K."/>
            <person name="Brown C.T."/>
            <person name="Hug L.A."/>
            <person name="Sharon I."/>
            <person name="Castelle C.J."/>
            <person name="Probst A.J."/>
            <person name="Thomas B.C."/>
            <person name="Singh A."/>
            <person name="Wilkins M.J."/>
            <person name="Karaoz U."/>
            <person name="Brodie E.L."/>
            <person name="Williams K.H."/>
            <person name="Hubbard S.S."/>
            <person name="Banfield J.F."/>
        </authorList>
    </citation>
    <scope>NUCLEOTIDE SEQUENCE [LARGE SCALE GENOMIC DNA]</scope>
</reference>
<evidence type="ECO:0000313" key="2">
    <source>
        <dbReference type="Proteomes" id="UP000177043"/>
    </source>
</evidence>
<evidence type="ECO:0000313" key="1">
    <source>
        <dbReference type="EMBL" id="OHA58214.1"/>
    </source>
</evidence>
<accession>A0A1G2QCB3</accession>
<evidence type="ECO:0008006" key="3">
    <source>
        <dbReference type="Google" id="ProtNLM"/>
    </source>
</evidence>